<evidence type="ECO:0000313" key="2">
    <source>
        <dbReference type="EMBL" id="RUT36297.1"/>
    </source>
</evidence>
<name>A0A3S1JTD8_9BACL</name>
<accession>A0A3S1JTD8</accession>
<keyword evidence="1" id="KW-0732">Signal</keyword>
<dbReference type="Proteomes" id="UP000272464">
    <property type="component" value="Unassembled WGS sequence"/>
</dbReference>
<feature type="signal peptide" evidence="1">
    <location>
        <begin position="1"/>
        <end position="23"/>
    </location>
</feature>
<reference evidence="2 3" key="1">
    <citation type="submission" date="2018-12" db="EMBL/GenBank/DDBJ databases">
        <authorList>
            <person name="Sun L."/>
            <person name="Chen Z."/>
        </authorList>
    </citation>
    <scope>NUCLEOTIDE SEQUENCE [LARGE SCALE GENOMIC DNA]</scope>
    <source>
        <strain evidence="2 3">3-5-3</strain>
    </source>
</reference>
<protein>
    <submittedName>
        <fullName evidence="2">Copper amine oxidase</fullName>
    </submittedName>
</protein>
<comment type="caution">
    <text evidence="2">The sequence shown here is derived from an EMBL/GenBank/DDBJ whole genome shotgun (WGS) entry which is preliminary data.</text>
</comment>
<keyword evidence="3" id="KW-1185">Reference proteome</keyword>
<proteinExistence type="predicted"/>
<dbReference type="EMBL" id="RZNX01000001">
    <property type="protein sequence ID" value="RUT36297.1"/>
    <property type="molecule type" value="Genomic_DNA"/>
</dbReference>
<organism evidence="2 3">
    <name type="scientific">Paenibacillus zeisoli</name>
    <dbReference type="NCBI Taxonomy" id="2496267"/>
    <lineage>
        <taxon>Bacteria</taxon>
        <taxon>Bacillati</taxon>
        <taxon>Bacillota</taxon>
        <taxon>Bacilli</taxon>
        <taxon>Bacillales</taxon>
        <taxon>Paenibacillaceae</taxon>
        <taxon>Paenibacillus</taxon>
    </lineage>
</organism>
<gene>
    <name evidence="2" type="ORF">EJP77_04720</name>
</gene>
<feature type="chain" id="PRO_5038970741" evidence="1">
    <location>
        <begin position="24"/>
        <end position="185"/>
    </location>
</feature>
<sequence length="185" mass="20709">MKWKRVAALVVAFSLLSSSLIYADAAVQKIRLIINGQEIDDGGYMADGRAYVPVRELNGLVEYDDATKRVTFTQPNVDLFLFKGDTPFGKVSVGKLKFNVFCQVDSLKGDVSSVKVTIKGPDGSEKSIQSQDLGKEQKDNFWFRTNDYTYDFKSAGKYTINFYLKPSKSRDYDLVSEKVINAIGN</sequence>
<dbReference type="RefSeq" id="WP_127197990.1">
    <property type="nucleotide sequence ID" value="NZ_RZNX01000001.1"/>
</dbReference>
<evidence type="ECO:0000256" key="1">
    <source>
        <dbReference type="SAM" id="SignalP"/>
    </source>
</evidence>
<dbReference type="OrthoDB" id="2677881at2"/>
<dbReference type="AlphaFoldDB" id="A0A3S1JTD8"/>
<evidence type="ECO:0000313" key="3">
    <source>
        <dbReference type="Proteomes" id="UP000272464"/>
    </source>
</evidence>